<accession>A0A7R7TF53</accession>
<feature type="domain" description="SLH" evidence="2">
    <location>
        <begin position="18"/>
        <end position="81"/>
    </location>
</feature>
<dbReference type="SUPFAM" id="SSF57997">
    <property type="entry name" value="Tropomyosin"/>
    <property type="match status" value="1"/>
</dbReference>
<dbReference type="PANTHER" id="PTHR43308:SF1">
    <property type="entry name" value="OUTER MEMBRANE PROTEIN ALPHA"/>
    <property type="match status" value="1"/>
</dbReference>
<dbReference type="EMBL" id="AP024270">
    <property type="protein sequence ID" value="BCP67053.1"/>
    <property type="molecule type" value="Genomic_DNA"/>
</dbReference>
<gene>
    <name evidence="3" type="ORF">TthHB5018_19870</name>
</gene>
<protein>
    <submittedName>
        <fullName evidence="3">S-layer protein</fullName>
    </submittedName>
</protein>
<dbReference type="Pfam" id="PF00395">
    <property type="entry name" value="SLH"/>
    <property type="match status" value="1"/>
</dbReference>
<dbReference type="InterPro" id="IPR001119">
    <property type="entry name" value="SLH_dom"/>
</dbReference>
<feature type="coiled-coil region" evidence="1">
    <location>
        <begin position="91"/>
        <end position="308"/>
    </location>
</feature>
<dbReference type="InterPro" id="IPR051465">
    <property type="entry name" value="Cell_Envelope_Struct_Comp"/>
</dbReference>
<organism evidence="3 4">
    <name type="scientific">Thermus thermophilus</name>
    <dbReference type="NCBI Taxonomy" id="274"/>
    <lineage>
        <taxon>Bacteria</taxon>
        <taxon>Thermotogati</taxon>
        <taxon>Deinococcota</taxon>
        <taxon>Deinococci</taxon>
        <taxon>Thermales</taxon>
        <taxon>Thermaceae</taxon>
        <taxon>Thermus</taxon>
    </lineage>
</organism>
<dbReference type="Gene3D" id="1.20.58.60">
    <property type="match status" value="1"/>
</dbReference>
<dbReference type="AlphaFoldDB" id="A0A7R7TF53"/>
<sequence length="439" mass="48515">MKQLRYLLVLSLVGGTLSLSQSQDAPPSPWAEEAVRILVAKGVFIGYPDGSFRWREPMTRQEAALALYRLLAAYGLDRLSPEEVDRLLKGVEALQKDLEAQAQSLAALKGEKEALEARVRELEAKPGADPEALEALRKEKDDLARRVQALEEALKGLEAAQKALEAKRLEENLKGTEASLKALEERLKALEARPQADPKEVEALRRAQEELKGRLEALEKARSAQEEALRRLEEALKDLPEATRLAQEAQDRLQALEPRLQRAEEGLEALENRVRSLEERLKALEAAQAQDQARLKALEEEVAALKRALTPSRLPLHLGLALYQGDVQRDWHGRLFLGHDALIGPLGLRLAYEAPFAEPAQGLASLDLTFRASYGDLDGYFGVGGGLYLGGPSFGQLLVGAGFRLVPHLSLFLEGHQRYLFDSQASQRSTIAFGLALRL</sequence>
<dbReference type="PROSITE" id="PS51272">
    <property type="entry name" value="SLH"/>
    <property type="match status" value="1"/>
</dbReference>
<dbReference type="Gene3D" id="1.20.5.340">
    <property type="match status" value="1"/>
</dbReference>
<evidence type="ECO:0000256" key="1">
    <source>
        <dbReference type="SAM" id="Coils"/>
    </source>
</evidence>
<evidence type="ECO:0000313" key="3">
    <source>
        <dbReference type="EMBL" id="BCP67053.1"/>
    </source>
</evidence>
<dbReference type="PANTHER" id="PTHR43308">
    <property type="entry name" value="OUTER MEMBRANE PROTEIN ALPHA-RELATED"/>
    <property type="match status" value="1"/>
</dbReference>
<keyword evidence="1" id="KW-0175">Coiled coil</keyword>
<reference evidence="4" key="1">
    <citation type="submission" date="2021-01" db="EMBL/GenBank/DDBJ databases">
        <title>Complete Genome Sequence of Thermus thermophilus Strain HB5018, Isolated from Mine Onsen Hot Spring.</title>
        <authorList>
            <person name="Miyazaki K."/>
            <person name="Moriya T."/>
            <person name="Nemoto N."/>
            <person name="Oshima T."/>
            <person name="Yura K."/>
            <person name="Bessho Y."/>
        </authorList>
    </citation>
    <scope>NUCLEOTIDE SEQUENCE [LARGE SCALE GENOMIC DNA]</scope>
    <source>
        <strain evidence="4">HB5018</strain>
    </source>
</reference>
<dbReference type="RefSeq" id="WP_201350982.1">
    <property type="nucleotide sequence ID" value="NZ_AP024270.1"/>
</dbReference>
<proteinExistence type="predicted"/>
<dbReference type="Proteomes" id="UP000596099">
    <property type="component" value="Chromosome"/>
</dbReference>
<name>A0A7R7TF53_THETH</name>
<evidence type="ECO:0000259" key="2">
    <source>
        <dbReference type="PROSITE" id="PS51272"/>
    </source>
</evidence>
<evidence type="ECO:0000313" key="4">
    <source>
        <dbReference type="Proteomes" id="UP000596099"/>
    </source>
</evidence>